<evidence type="ECO:0000256" key="4">
    <source>
        <dbReference type="ARBA" id="ARBA00022605"/>
    </source>
</evidence>
<evidence type="ECO:0000313" key="8">
    <source>
        <dbReference type="EMBL" id="GAG64740.1"/>
    </source>
</evidence>
<organism evidence="8">
    <name type="scientific">marine sediment metagenome</name>
    <dbReference type="NCBI Taxonomy" id="412755"/>
    <lineage>
        <taxon>unclassified sequences</taxon>
        <taxon>metagenomes</taxon>
        <taxon>ecological metagenomes</taxon>
    </lineage>
</organism>
<protein>
    <recommendedName>
        <fullName evidence="3">diaminopimelate epimerase</fullName>
        <ecNumber evidence="3">5.1.1.7</ecNumber>
    </recommendedName>
</protein>
<sequence>HHFSIGADGVLFVCHPKKTEVRMKMFNPDGSQAEMCGNGVRCFAKYLYENDIYKKDKIEIETLKGIVIAELTVINDKVNTVTINMGIPTLDCESIPVELESPVNQCVNEPIVILDKIFKFTAVSTGNPHAVIFSKDVINDDDLRKYGSAIESNVLFPKKTNVEFVKVLSKEEAILRVFERGVGVTNSCGTGTCAAVVAGTTLGLFSQNTPVTVHNDGGDLIIIYDGKSVFMEGPAEKVFDGIIETIEF</sequence>
<name>X0Z5U8_9ZZZZ</name>
<dbReference type="GO" id="GO:0008837">
    <property type="term" value="F:diaminopimelate epimerase activity"/>
    <property type="evidence" value="ECO:0007669"/>
    <property type="project" value="UniProtKB-EC"/>
</dbReference>
<dbReference type="PROSITE" id="PS01326">
    <property type="entry name" value="DAP_EPIMERASE"/>
    <property type="match status" value="1"/>
</dbReference>
<proteinExistence type="inferred from homology"/>
<comment type="similarity">
    <text evidence="2">Belongs to the diaminopimelate epimerase family.</text>
</comment>
<comment type="pathway">
    <text evidence="1">Amino-acid biosynthesis; L-lysine biosynthesis via DAP pathway; DL-2,6-diaminopimelate from LL-2,6-diaminopimelate: step 1/1.</text>
</comment>
<dbReference type="EC" id="5.1.1.7" evidence="3"/>
<dbReference type="Pfam" id="PF01678">
    <property type="entry name" value="DAP_epimerase"/>
    <property type="match status" value="2"/>
</dbReference>
<dbReference type="HAMAP" id="MF_00197">
    <property type="entry name" value="DAP_epimerase"/>
    <property type="match status" value="1"/>
</dbReference>
<evidence type="ECO:0000256" key="6">
    <source>
        <dbReference type="ARBA" id="ARBA00023235"/>
    </source>
</evidence>
<evidence type="ECO:0000256" key="7">
    <source>
        <dbReference type="ARBA" id="ARBA00051712"/>
    </source>
</evidence>
<comment type="caution">
    <text evidence="8">The sequence shown here is derived from an EMBL/GenBank/DDBJ whole genome shotgun (WGS) entry which is preliminary data.</text>
</comment>
<comment type="catalytic activity">
    <reaction evidence="7">
        <text>(2S,6S)-2,6-diaminopimelate = meso-2,6-diaminopimelate</text>
        <dbReference type="Rhea" id="RHEA:15393"/>
        <dbReference type="ChEBI" id="CHEBI:57609"/>
        <dbReference type="ChEBI" id="CHEBI:57791"/>
        <dbReference type="EC" id="5.1.1.7"/>
    </reaction>
</comment>
<dbReference type="NCBIfam" id="TIGR00652">
    <property type="entry name" value="DapF"/>
    <property type="match status" value="1"/>
</dbReference>
<dbReference type="SUPFAM" id="SSF54506">
    <property type="entry name" value="Diaminopimelate epimerase-like"/>
    <property type="match status" value="2"/>
</dbReference>
<dbReference type="EMBL" id="BART01006501">
    <property type="protein sequence ID" value="GAG64740.1"/>
    <property type="molecule type" value="Genomic_DNA"/>
</dbReference>
<feature type="non-terminal residue" evidence="8">
    <location>
        <position position="1"/>
    </location>
</feature>
<reference evidence="8" key="1">
    <citation type="journal article" date="2014" name="Front. Microbiol.">
        <title>High frequency of phylogenetically diverse reductive dehalogenase-homologous genes in deep subseafloor sedimentary metagenomes.</title>
        <authorList>
            <person name="Kawai M."/>
            <person name="Futagami T."/>
            <person name="Toyoda A."/>
            <person name="Takaki Y."/>
            <person name="Nishi S."/>
            <person name="Hori S."/>
            <person name="Arai W."/>
            <person name="Tsubouchi T."/>
            <person name="Morono Y."/>
            <person name="Uchiyama I."/>
            <person name="Ito T."/>
            <person name="Fujiyama A."/>
            <person name="Inagaki F."/>
            <person name="Takami H."/>
        </authorList>
    </citation>
    <scope>NUCLEOTIDE SEQUENCE</scope>
    <source>
        <strain evidence="8">Expedition CK06-06</strain>
    </source>
</reference>
<dbReference type="InterPro" id="IPR018510">
    <property type="entry name" value="DAP_epimerase_AS"/>
</dbReference>
<evidence type="ECO:0000256" key="3">
    <source>
        <dbReference type="ARBA" id="ARBA00013080"/>
    </source>
</evidence>
<evidence type="ECO:0000256" key="5">
    <source>
        <dbReference type="ARBA" id="ARBA00023154"/>
    </source>
</evidence>
<evidence type="ECO:0000256" key="1">
    <source>
        <dbReference type="ARBA" id="ARBA00005196"/>
    </source>
</evidence>
<dbReference type="UniPathway" id="UPA00034">
    <property type="reaction ID" value="UER00025"/>
</dbReference>
<dbReference type="GO" id="GO:0009089">
    <property type="term" value="P:lysine biosynthetic process via diaminopimelate"/>
    <property type="evidence" value="ECO:0007669"/>
    <property type="project" value="UniProtKB-UniPathway"/>
</dbReference>
<dbReference type="PANTHER" id="PTHR31689">
    <property type="entry name" value="DIAMINOPIMELATE EPIMERASE, CHLOROPLASTIC"/>
    <property type="match status" value="1"/>
</dbReference>
<keyword evidence="6" id="KW-0413">Isomerase</keyword>
<keyword evidence="5" id="KW-0457">Lysine biosynthesis</keyword>
<dbReference type="AlphaFoldDB" id="X0Z5U8"/>
<dbReference type="PANTHER" id="PTHR31689:SF0">
    <property type="entry name" value="DIAMINOPIMELATE EPIMERASE"/>
    <property type="match status" value="1"/>
</dbReference>
<evidence type="ECO:0000256" key="2">
    <source>
        <dbReference type="ARBA" id="ARBA00010219"/>
    </source>
</evidence>
<dbReference type="InterPro" id="IPR001653">
    <property type="entry name" value="DAP_epimerase_DapF"/>
</dbReference>
<accession>X0Z5U8</accession>
<dbReference type="Gene3D" id="3.10.310.10">
    <property type="entry name" value="Diaminopimelate Epimerase, Chain A, domain 1"/>
    <property type="match status" value="2"/>
</dbReference>
<keyword evidence="4" id="KW-0028">Amino-acid biosynthesis</keyword>
<dbReference type="GO" id="GO:0005829">
    <property type="term" value="C:cytosol"/>
    <property type="evidence" value="ECO:0007669"/>
    <property type="project" value="TreeGrafter"/>
</dbReference>
<gene>
    <name evidence="8" type="ORF">S01H4_14838</name>
</gene>